<dbReference type="PANTHER" id="PTHR43364:SF4">
    <property type="entry name" value="NAD(P)-LINKED OXIDOREDUCTASE SUPERFAMILY PROTEIN"/>
    <property type="match status" value="1"/>
</dbReference>
<reference evidence="4 5" key="1">
    <citation type="submission" date="2017-03" db="EMBL/GenBank/DDBJ databases">
        <title>Draft genome sequence of Streptomyces scabrisporus NF3, endophyte isolated from Amphipterygium adstringens.</title>
        <authorList>
            <person name="Vazquez M."/>
            <person name="Ceapa C.D."/>
            <person name="Rodriguez Luna D."/>
            <person name="Sanchez Esquivel S."/>
        </authorList>
    </citation>
    <scope>NUCLEOTIDE SEQUENCE [LARGE SCALE GENOMIC DNA]</scope>
    <source>
        <strain evidence="4 5">NF3</strain>
    </source>
</reference>
<protein>
    <recommendedName>
        <fullName evidence="3">NADP-dependent oxidoreductase domain-containing protein</fullName>
    </recommendedName>
</protein>
<dbReference type="GO" id="GO:0016491">
    <property type="term" value="F:oxidoreductase activity"/>
    <property type="evidence" value="ECO:0007669"/>
    <property type="project" value="UniProtKB-KW"/>
</dbReference>
<dbReference type="InterPro" id="IPR023210">
    <property type="entry name" value="NADP_OxRdtase_dom"/>
</dbReference>
<organism evidence="4 5">
    <name type="scientific">Embleya scabrispora</name>
    <dbReference type="NCBI Taxonomy" id="159449"/>
    <lineage>
        <taxon>Bacteria</taxon>
        <taxon>Bacillati</taxon>
        <taxon>Actinomycetota</taxon>
        <taxon>Actinomycetes</taxon>
        <taxon>Kitasatosporales</taxon>
        <taxon>Streptomycetaceae</taxon>
        <taxon>Embleya</taxon>
    </lineage>
</organism>
<evidence type="ECO:0000313" key="5">
    <source>
        <dbReference type="Proteomes" id="UP000190037"/>
    </source>
</evidence>
<feature type="domain" description="NADP-dependent oxidoreductase" evidence="3">
    <location>
        <begin position="62"/>
        <end position="356"/>
    </location>
</feature>
<dbReference type="SUPFAM" id="SSF51430">
    <property type="entry name" value="NAD(P)-linked oxidoreductase"/>
    <property type="match status" value="1"/>
</dbReference>
<dbReference type="AlphaFoldDB" id="A0A1T3NJ03"/>
<dbReference type="PANTHER" id="PTHR43364">
    <property type="entry name" value="NADH-SPECIFIC METHYLGLYOXAL REDUCTASE-RELATED"/>
    <property type="match status" value="1"/>
</dbReference>
<evidence type="ECO:0000259" key="3">
    <source>
        <dbReference type="Pfam" id="PF00248"/>
    </source>
</evidence>
<keyword evidence="5" id="KW-1185">Reference proteome</keyword>
<dbReference type="Proteomes" id="UP000190037">
    <property type="component" value="Unassembled WGS sequence"/>
</dbReference>
<evidence type="ECO:0000256" key="1">
    <source>
        <dbReference type="ARBA" id="ARBA00023002"/>
    </source>
</evidence>
<keyword evidence="1" id="KW-0560">Oxidoreductase</keyword>
<dbReference type="Pfam" id="PF00248">
    <property type="entry name" value="Aldo_ket_red"/>
    <property type="match status" value="1"/>
</dbReference>
<name>A0A1T3NJ03_9ACTN</name>
<feature type="compositionally biased region" description="Low complexity" evidence="2">
    <location>
        <begin position="1"/>
        <end position="15"/>
    </location>
</feature>
<dbReference type="InterPro" id="IPR036812">
    <property type="entry name" value="NAD(P)_OxRdtase_dom_sf"/>
</dbReference>
<dbReference type="GO" id="GO:0005829">
    <property type="term" value="C:cytosol"/>
    <property type="evidence" value="ECO:0007669"/>
    <property type="project" value="TreeGrafter"/>
</dbReference>
<dbReference type="Gene3D" id="3.20.20.100">
    <property type="entry name" value="NADP-dependent oxidoreductase domain"/>
    <property type="match status" value="1"/>
</dbReference>
<comment type="caution">
    <text evidence="4">The sequence shown here is derived from an EMBL/GenBank/DDBJ whole genome shotgun (WGS) entry which is preliminary data.</text>
</comment>
<gene>
    <name evidence="4" type="ORF">B4N89_45865</name>
</gene>
<accession>A0A1T3NJ03</accession>
<feature type="region of interest" description="Disordered" evidence="2">
    <location>
        <begin position="1"/>
        <end position="26"/>
    </location>
</feature>
<evidence type="ECO:0000256" key="2">
    <source>
        <dbReference type="SAM" id="MobiDB-lite"/>
    </source>
</evidence>
<evidence type="ECO:0000313" key="4">
    <source>
        <dbReference type="EMBL" id="OPC76804.1"/>
    </source>
</evidence>
<dbReference type="RefSeq" id="WP_078982653.1">
    <property type="nucleotide sequence ID" value="NZ_MWQN01000005.1"/>
</dbReference>
<proteinExistence type="predicted"/>
<dbReference type="OrthoDB" id="9773828at2"/>
<dbReference type="STRING" id="159449.B4N89_45865"/>
<dbReference type="InterPro" id="IPR050523">
    <property type="entry name" value="AKR_Detox_Biosynth"/>
</dbReference>
<dbReference type="EMBL" id="MWQN01000005">
    <property type="protein sequence ID" value="OPC76804.1"/>
    <property type="molecule type" value="Genomic_DNA"/>
</dbReference>
<sequence>MSENPPEAWTAPARARPAERAWRPRPPGNVARQLSSAVSAGALAVGCRAIGGPATVDDRALGWARVDSARSAEGLHAAIERGSNLFDVADVFGHGHAERLLGRVLRDYRREDLRIVGRVGRVRGSSEHPFAGTTVRRQFEQTLENLRTDYLDVYCLDHHDFGPDDDHLGESLAQMRALREDEHVRAIAMRGPDPFAEDPHAAGMRFARLFRVIRPDVVSLRFNGLCPTTSVDGEDMFAFTARHGVGLLLHEPLGQGVLTGKYDPACPPSFGRGDGRGHEAWFTKTGLTAIEPGLRLLRERFGHAPADLARVALQHCLRQADHAAVLVGFTCVEQILHNHQSTYELDDADLDFVDETYRGMRTALSLAGIGPAPR</sequence>